<dbReference type="InterPro" id="IPR050706">
    <property type="entry name" value="Cyclic-di-GMP_PDE-like"/>
</dbReference>
<dbReference type="RefSeq" id="WP_036823547.1">
    <property type="nucleotide sequence ID" value="NZ_AVBF01000076.1"/>
</dbReference>
<dbReference type="SUPFAM" id="SSF141868">
    <property type="entry name" value="EAL domain-like"/>
    <property type="match status" value="1"/>
</dbReference>
<comment type="caution">
    <text evidence="2">The sequence shown here is derived from an EMBL/GenBank/DDBJ whole genome shotgun (WGS) entry which is preliminary data.</text>
</comment>
<dbReference type="Pfam" id="PF00563">
    <property type="entry name" value="EAL"/>
    <property type="match status" value="1"/>
</dbReference>
<dbReference type="AlphaFoldDB" id="A0A0A2T5Y5"/>
<name>A0A0A2T5Y5_9BACI</name>
<dbReference type="PROSITE" id="PS50883">
    <property type="entry name" value="EAL"/>
    <property type="match status" value="1"/>
</dbReference>
<dbReference type="Proteomes" id="UP000030147">
    <property type="component" value="Unassembled WGS sequence"/>
</dbReference>
<dbReference type="InterPro" id="IPR035919">
    <property type="entry name" value="EAL_sf"/>
</dbReference>
<reference evidence="2 3" key="1">
    <citation type="journal article" date="2015" name="Stand. Genomic Sci.">
        <title>High quality draft genome sequence of the moderately halophilic bacterium Pontibacillus yanchengensis Y32(T) and comparison among Pontibacillus genomes.</title>
        <authorList>
            <person name="Huang J."/>
            <person name="Qiao Z.X."/>
            <person name="Tang J.W."/>
            <person name="Wang G."/>
        </authorList>
    </citation>
    <scope>NUCLEOTIDE SEQUENCE [LARGE SCALE GENOMIC DNA]</scope>
    <source>
        <strain evidence="2 3">Y32</strain>
    </source>
</reference>
<feature type="domain" description="EAL" evidence="1">
    <location>
        <begin position="93"/>
        <end position="339"/>
    </location>
</feature>
<evidence type="ECO:0000313" key="2">
    <source>
        <dbReference type="EMBL" id="KGP71222.1"/>
    </source>
</evidence>
<dbReference type="InterPro" id="IPR001633">
    <property type="entry name" value="EAL_dom"/>
</dbReference>
<protein>
    <submittedName>
        <fullName evidence="2">Signal peptide protein</fullName>
    </submittedName>
</protein>
<gene>
    <name evidence="2" type="ORF">N782_20655</name>
</gene>
<organism evidence="2 3">
    <name type="scientific">Pontibacillus yanchengensis Y32</name>
    <dbReference type="NCBI Taxonomy" id="1385514"/>
    <lineage>
        <taxon>Bacteria</taxon>
        <taxon>Bacillati</taxon>
        <taxon>Bacillota</taxon>
        <taxon>Bacilli</taxon>
        <taxon>Bacillales</taxon>
        <taxon>Bacillaceae</taxon>
        <taxon>Pontibacillus</taxon>
    </lineage>
</organism>
<dbReference type="eggNOG" id="COG2200">
    <property type="taxonomic scope" value="Bacteria"/>
</dbReference>
<sequence>MSNACQYCGIQMDIPEQGQITIHPKQYNKLSVSMALETDFNQKQNRYYFPFQSPNHLITLLEDWLKDDLHNEWVELLDNHNNQMPITIQHLYERAIQPELTSIIYKGEFSSHIQPIIDLKSKEVFGYEALLRTTNSSISPGELFGFAQRAGLHSMLDQKAREEAVKSKAEHIPKGQKCFINFLPSTIYVPEYCLRHTFNIVRRYNVDPADLVFEVVETEKITNMDHLKNIFETYQASGMNVALDDVGSGYSTIDVLNLLKPHIVKIDREYIRDCHLEKEKQDFLLRVMNTANELGVELLAEGIETIEEYYWLQNNGIQYGQGYYIGKPSPSPIQSFSHA</sequence>
<proteinExistence type="predicted"/>
<dbReference type="SMART" id="SM00052">
    <property type="entry name" value="EAL"/>
    <property type="match status" value="1"/>
</dbReference>
<dbReference type="CDD" id="cd01948">
    <property type="entry name" value="EAL"/>
    <property type="match status" value="1"/>
</dbReference>
<evidence type="ECO:0000259" key="1">
    <source>
        <dbReference type="PROSITE" id="PS50883"/>
    </source>
</evidence>
<dbReference type="STRING" id="1385514.N782_20655"/>
<keyword evidence="3" id="KW-1185">Reference proteome</keyword>
<dbReference type="Gene3D" id="3.20.20.450">
    <property type="entry name" value="EAL domain"/>
    <property type="match status" value="1"/>
</dbReference>
<dbReference type="PANTHER" id="PTHR33121">
    <property type="entry name" value="CYCLIC DI-GMP PHOSPHODIESTERASE PDEF"/>
    <property type="match status" value="1"/>
</dbReference>
<accession>A0A0A2T5Y5</accession>
<dbReference type="GO" id="GO:0071111">
    <property type="term" value="F:cyclic-guanylate-specific phosphodiesterase activity"/>
    <property type="evidence" value="ECO:0007669"/>
    <property type="project" value="InterPro"/>
</dbReference>
<dbReference type="EMBL" id="AVBF01000076">
    <property type="protein sequence ID" value="KGP71222.1"/>
    <property type="molecule type" value="Genomic_DNA"/>
</dbReference>
<evidence type="ECO:0000313" key="3">
    <source>
        <dbReference type="Proteomes" id="UP000030147"/>
    </source>
</evidence>
<dbReference type="PANTHER" id="PTHR33121:SF15">
    <property type="entry name" value="BLUE LIGHT- AND TEMPERATURE-REGULATED ANTIREPRESSOR BLUF"/>
    <property type="match status" value="1"/>
</dbReference>